<dbReference type="Proteomes" id="UP000569914">
    <property type="component" value="Unassembled WGS sequence"/>
</dbReference>
<dbReference type="InterPro" id="IPR005531">
    <property type="entry name" value="Asp23"/>
</dbReference>
<dbReference type="Pfam" id="PF03780">
    <property type="entry name" value="Asp23"/>
    <property type="match status" value="1"/>
</dbReference>
<evidence type="ECO:0000313" key="3">
    <source>
        <dbReference type="Proteomes" id="UP000569914"/>
    </source>
</evidence>
<name>A0A7Y9I846_9ACTN</name>
<dbReference type="EMBL" id="JACCBU010000001">
    <property type="protein sequence ID" value="NYE71937.1"/>
    <property type="molecule type" value="Genomic_DNA"/>
</dbReference>
<gene>
    <name evidence="2" type="ORF">BKA15_003266</name>
</gene>
<dbReference type="RefSeq" id="WP_179752426.1">
    <property type="nucleotide sequence ID" value="NZ_JACCBU010000001.1"/>
</dbReference>
<dbReference type="AlphaFoldDB" id="A0A7Y9I846"/>
<evidence type="ECO:0000313" key="2">
    <source>
        <dbReference type="EMBL" id="NYE71937.1"/>
    </source>
</evidence>
<organism evidence="2 3">
    <name type="scientific">Microlunatus parietis</name>
    <dbReference type="NCBI Taxonomy" id="682979"/>
    <lineage>
        <taxon>Bacteria</taxon>
        <taxon>Bacillati</taxon>
        <taxon>Actinomycetota</taxon>
        <taxon>Actinomycetes</taxon>
        <taxon>Propionibacteriales</taxon>
        <taxon>Propionibacteriaceae</taxon>
        <taxon>Microlunatus</taxon>
    </lineage>
</organism>
<comment type="similarity">
    <text evidence="1">Belongs to the asp23 family.</text>
</comment>
<evidence type="ECO:0000256" key="1">
    <source>
        <dbReference type="ARBA" id="ARBA00005721"/>
    </source>
</evidence>
<comment type="caution">
    <text evidence="2">The sequence shown here is derived from an EMBL/GenBank/DDBJ whole genome shotgun (WGS) entry which is preliminary data.</text>
</comment>
<proteinExistence type="inferred from homology"/>
<protein>
    <submittedName>
        <fullName evidence="2">Putative alkaline shock family protein YloU</fullName>
    </submittedName>
</protein>
<reference evidence="2 3" key="1">
    <citation type="submission" date="2020-07" db="EMBL/GenBank/DDBJ databases">
        <title>Sequencing the genomes of 1000 actinobacteria strains.</title>
        <authorList>
            <person name="Klenk H.-P."/>
        </authorList>
    </citation>
    <scope>NUCLEOTIDE SEQUENCE [LARGE SCALE GENOMIC DNA]</scope>
    <source>
        <strain evidence="2 3">DSM 22083</strain>
    </source>
</reference>
<keyword evidence="3" id="KW-1185">Reference proteome</keyword>
<accession>A0A7Y9I846</accession>
<sequence length="130" mass="13551">MASTVVAPPVDDPRTRGRLTIPQRVVQRIAAQAASEIAAAGGRAGGLLGLGGRVEQGARPKVTATLSSESVDLAIELALDYPVSLRTAARQVRDHVAERVRTLTGVAVHRIDLTVVAVGLADRADSEGLR</sequence>